<dbReference type="RefSeq" id="WP_183336861.1">
    <property type="nucleotide sequence ID" value="NZ_JACHZG010000001.1"/>
</dbReference>
<evidence type="ECO:0000313" key="4">
    <source>
        <dbReference type="Proteomes" id="UP000565572"/>
    </source>
</evidence>
<keyword evidence="4" id="KW-1185">Reference proteome</keyword>
<evidence type="ECO:0000313" key="3">
    <source>
        <dbReference type="EMBL" id="MBB3325818.1"/>
    </source>
</evidence>
<comment type="caution">
    <text evidence="3">The sequence shown here is derived from an EMBL/GenBank/DDBJ whole genome shotgun (WGS) entry which is preliminary data.</text>
</comment>
<dbReference type="Proteomes" id="UP000565572">
    <property type="component" value="Unassembled WGS sequence"/>
</dbReference>
<protein>
    <recommendedName>
        <fullName evidence="5">Lipoprotein</fullName>
    </recommendedName>
</protein>
<dbReference type="EMBL" id="JACHZG010000001">
    <property type="protein sequence ID" value="MBB3325818.1"/>
    <property type="molecule type" value="Genomic_DNA"/>
</dbReference>
<feature type="region of interest" description="Disordered" evidence="1">
    <location>
        <begin position="177"/>
        <end position="197"/>
    </location>
</feature>
<feature type="chain" id="PRO_5039174146" description="Lipoprotein" evidence="2">
    <location>
        <begin position="25"/>
        <end position="197"/>
    </location>
</feature>
<organism evidence="3 4">
    <name type="scientific">Microlunatus antarcticus</name>
    <dbReference type="NCBI Taxonomy" id="53388"/>
    <lineage>
        <taxon>Bacteria</taxon>
        <taxon>Bacillati</taxon>
        <taxon>Actinomycetota</taxon>
        <taxon>Actinomycetes</taxon>
        <taxon>Propionibacteriales</taxon>
        <taxon>Propionibacteriaceae</taxon>
        <taxon>Microlunatus</taxon>
    </lineage>
</organism>
<dbReference type="AlphaFoldDB" id="A0A7W5JTA2"/>
<sequence>MNLPPSLRRAAVVAALVTVTSPLAACGGGGNTSSWVGTFCGAGSDLRGSLSRSNDQLREVLKAGGAPADVKLSVVSSAGAYVNASTVAGVRVKQAGEPSVDQGAEIEAAVVAKYAAIDTQLKALQDEAEALPTSSTGALADALGPYSQKLSDVSRDVAGSFEELKQYKGYAKLDKVSRTPDDYDTADSCTRLRTVAP</sequence>
<gene>
    <name evidence="3" type="ORF">FHX39_000762</name>
</gene>
<evidence type="ECO:0008006" key="5">
    <source>
        <dbReference type="Google" id="ProtNLM"/>
    </source>
</evidence>
<proteinExistence type="predicted"/>
<reference evidence="3 4" key="1">
    <citation type="submission" date="2020-08" db="EMBL/GenBank/DDBJ databases">
        <title>Sequencing the genomes of 1000 actinobacteria strains.</title>
        <authorList>
            <person name="Klenk H.-P."/>
        </authorList>
    </citation>
    <scope>NUCLEOTIDE SEQUENCE [LARGE SCALE GENOMIC DNA]</scope>
    <source>
        <strain evidence="3 4">DSM 11053</strain>
    </source>
</reference>
<keyword evidence="2" id="KW-0732">Signal</keyword>
<evidence type="ECO:0000256" key="2">
    <source>
        <dbReference type="SAM" id="SignalP"/>
    </source>
</evidence>
<evidence type="ECO:0000256" key="1">
    <source>
        <dbReference type="SAM" id="MobiDB-lite"/>
    </source>
</evidence>
<name>A0A7W5JTA2_9ACTN</name>
<accession>A0A7W5JTA2</accession>
<feature type="signal peptide" evidence="2">
    <location>
        <begin position="1"/>
        <end position="24"/>
    </location>
</feature>